<evidence type="ECO:0000313" key="2">
    <source>
        <dbReference type="EMBL" id="CAG6455829.1"/>
    </source>
</evidence>
<sequence length="134" mass="15030">MSHSIISRELFRAPPNANNKSKQKVHDLHATFTAPNRCPTAAIATAESIRNRSVVAAFVCSTSQLKPKKEYRSRDGHHACNRRHDALRGPKARHQWTSEEGQSFHPEELHGELCPVHSGCEWCGADRFHAGGRR</sequence>
<dbReference type="AlphaFoldDB" id="A0A8D8AEU7"/>
<protein>
    <submittedName>
        <fullName evidence="2">(northern house mosquito) hypothetical protein</fullName>
    </submittedName>
</protein>
<feature type="region of interest" description="Disordered" evidence="1">
    <location>
        <begin position="1"/>
        <end position="23"/>
    </location>
</feature>
<evidence type="ECO:0000256" key="1">
    <source>
        <dbReference type="SAM" id="MobiDB-lite"/>
    </source>
</evidence>
<proteinExistence type="predicted"/>
<organism evidence="2">
    <name type="scientific">Culex pipiens</name>
    <name type="common">House mosquito</name>
    <dbReference type="NCBI Taxonomy" id="7175"/>
    <lineage>
        <taxon>Eukaryota</taxon>
        <taxon>Metazoa</taxon>
        <taxon>Ecdysozoa</taxon>
        <taxon>Arthropoda</taxon>
        <taxon>Hexapoda</taxon>
        <taxon>Insecta</taxon>
        <taxon>Pterygota</taxon>
        <taxon>Neoptera</taxon>
        <taxon>Endopterygota</taxon>
        <taxon>Diptera</taxon>
        <taxon>Nematocera</taxon>
        <taxon>Culicoidea</taxon>
        <taxon>Culicidae</taxon>
        <taxon>Culicinae</taxon>
        <taxon>Culicini</taxon>
        <taxon>Culex</taxon>
        <taxon>Culex</taxon>
    </lineage>
</organism>
<accession>A0A8D8AEU7</accession>
<name>A0A8D8AEU7_CULPI</name>
<feature type="region of interest" description="Disordered" evidence="1">
    <location>
        <begin position="71"/>
        <end position="104"/>
    </location>
</feature>
<reference evidence="2" key="1">
    <citation type="submission" date="2021-05" db="EMBL/GenBank/DDBJ databases">
        <authorList>
            <person name="Alioto T."/>
            <person name="Alioto T."/>
            <person name="Gomez Garrido J."/>
        </authorList>
    </citation>
    <scope>NUCLEOTIDE SEQUENCE</scope>
</reference>
<dbReference type="EMBL" id="HBUE01029413">
    <property type="protein sequence ID" value="CAG6455829.1"/>
    <property type="molecule type" value="Transcribed_RNA"/>
</dbReference>
<feature type="compositionally biased region" description="Basic and acidic residues" evidence="1">
    <location>
        <begin position="71"/>
        <end position="88"/>
    </location>
</feature>